<dbReference type="SUPFAM" id="SSF46689">
    <property type="entry name" value="Homeodomain-like"/>
    <property type="match status" value="1"/>
</dbReference>
<dbReference type="PANTHER" id="PTHR33744">
    <property type="entry name" value="CARBOHYDRATE DIACID REGULATOR"/>
    <property type="match status" value="1"/>
</dbReference>
<feature type="domain" description="PucR C-terminal helix-turn-helix" evidence="3">
    <location>
        <begin position="348"/>
        <end position="403"/>
    </location>
</feature>
<feature type="domain" description="Putative sugar diacid recognition" evidence="2">
    <location>
        <begin position="50"/>
        <end position="182"/>
    </location>
</feature>
<organism evidence="4 5">
    <name type="scientific">Staphylococcus saprophyticus subsp. saprophyticus (strain ATCC 15305 / DSM 20229 / NCIMB 8711 / NCTC 7292 / S-41)</name>
    <dbReference type="NCBI Taxonomy" id="342451"/>
    <lineage>
        <taxon>Bacteria</taxon>
        <taxon>Bacillati</taxon>
        <taxon>Bacillota</taxon>
        <taxon>Bacilli</taxon>
        <taxon>Bacillales</taxon>
        <taxon>Staphylococcaceae</taxon>
        <taxon>Staphylococcus</taxon>
    </lineage>
</organism>
<proteinExistence type="predicted"/>
<dbReference type="eggNOG" id="COG3835">
    <property type="taxonomic scope" value="Bacteria"/>
</dbReference>
<dbReference type="InterPro" id="IPR008599">
    <property type="entry name" value="Diacid_rec"/>
</dbReference>
<dbReference type="InterPro" id="IPR009057">
    <property type="entry name" value="Homeodomain-like_sf"/>
</dbReference>
<dbReference type="AlphaFoldDB" id="Q4A0R8"/>
<keyword evidence="5" id="KW-1185">Reference proteome</keyword>
<dbReference type="HOGENOM" id="CLU_058212_1_0_9"/>
<dbReference type="Proteomes" id="UP000006371">
    <property type="component" value="Chromosome"/>
</dbReference>
<dbReference type="InterPro" id="IPR051448">
    <property type="entry name" value="CdaR-like_regulators"/>
</dbReference>
<dbReference type="EMBL" id="AP008934">
    <property type="protein sequence ID" value="BAE17324.1"/>
    <property type="molecule type" value="Genomic_DNA"/>
</dbReference>
<evidence type="ECO:0000313" key="5">
    <source>
        <dbReference type="Proteomes" id="UP000006371"/>
    </source>
</evidence>
<protein>
    <submittedName>
        <fullName evidence="4">Putative transcriptional regulator</fullName>
    </submittedName>
</protein>
<evidence type="ECO:0000256" key="1">
    <source>
        <dbReference type="SAM" id="Phobius"/>
    </source>
</evidence>
<keyword evidence="1" id="KW-0472">Membrane</keyword>
<dbReference type="Pfam" id="PF13556">
    <property type="entry name" value="HTH_30"/>
    <property type="match status" value="1"/>
</dbReference>
<gene>
    <name evidence="4" type="ordered locus">SSP0179</name>
</gene>
<dbReference type="InterPro" id="IPR025736">
    <property type="entry name" value="PucR_C-HTH_dom"/>
</dbReference>
<dbReference type="Gene3D" id="1.10.10.2840">
    <property type="entry name" value="PucR C-terminal helix-turn-helix domain"/>
    <property type="match status" value="1"/>
</dbReference>
<evidence type="ECO:0000313" key="4">
    <source>
        <dbReference type="EMBL" id="BAE17324.1"/>
    </source>
</evidence>
<evidence type="ECO:0000259" key="2">
    <source>
        <dbReference type="Pfam" id="PF05651"/>
    </source>
</evidence>
<accession>Q4A0R8</accession>
<sequence>MSYAILLVNDFIVVLFYYIDLILLKIGLKYTKMMLLICMKMIGDKMMNVLTDELAALIVEETVKRTNSNINIMNFNGEIIASFDKRRIGQVHEGARKVLASGDIVILSEEETSYLQGTQPGINLPIIFQDNVVGVIGITGDPSALVHVADLVKMSTELLLYQNYFTYELEGQLRSQELLIEELLKSEPSQSFIQYLTKQLNVAFLTYRKCIIINLEKQIFSRSSIVQRLAKIMDKATFAVAFTNYNHIVILATDELQDELNQKIYRIHQVFTSLNLDVRIASSLVFTSLNDFKNAYEECELVFMLNEENVSFASFEDVEEKTLLYQINEEIRERYKKRILGELDNQSIETLKSLFENDLNIAQTAKYLYIHRNTLLYRLEKCKLQTGLNPKKYSDAIKLQIALWC</sequence>
<keyword evidence="1" id="KW-0812">Transmembrane</keyword>
<feature type="transmembrane region" description="Helical" evidence="1">
    <location>
        <begin position="6"/>
        <end position="24"/>
    </location>
</feature>
<reference evidence="4 5" key="1">
    <citation type="journal article" date="2005" name="Proc. Natl. Acad. Sci. U.S.A.">
        <title>Whole genome sequence of Staphylococcus saprophyticus reveals the pathogenesis of uncomplicated urinary tract infection.</title>
        <authorList>
            <person name="Kuroda M."/>
            <person name="Yamashita A."/>
            <person name="Hirakawa H."/>
            <person name="Kumano M."/>
            <person name="Morikawa K."/>
            <person name="Higashide M."/>
            <person name="Maruyama A."/>
            <person name="Inose Y."/>
            <person name="Matoba K."/>
            <person name="Toh H."/>
            <person name="Kuhara S."/>
            <person name="Hattori M."/>
            <person name="Ohta T."/>
        </authorList>
    </citation>
    <scope>NUCLEOTIDE SEQUENCE [LARGE SCALE GENOMIC DNA]</scope>
    <source>
        <strain evidence="5">ATCC 15305 / DSM 20229 / NCIMB 8711 / NCTC 7292 / S-41</strain>
    </source>
</reference>
<dbReference type="Pfam" id="PF05651">
    <property type="entry name" value="Diacid_rec"/>
    <property type="match status" value="1"/>
</dbReference>
<name>Q4A0R8_STAS1</name>
<dbReference type="InterPro" id="IPR042070">
    <property type="entry name" value="PucR_C-HTH_sf"/>
</dbReference>
<dbReference type="PANTHER" id="PTHR33744:SF16">
    <property type="entry name" value="CARBOHYDRATE DIACID REGULATOR"/>
    <property type="match status" value="1"/>
</dbReference>
<dbReference type="KEGG" id="ssp:SSP0179"/>
<evidence type="ECO:0000259" key="3">
    <source>
        <dbReference type="Pfam" id="PF13556"/>
    </source>
</evidence>
<keyword evidence="1" id="KW-1133">Transmembrane helix</keyword>